<dbReference type="EMBL" id="SMBZ01000001">
    <property type="protein sequence ID" value="TCV20750.1"/>
    <property type="molecule type" value="Genomic_DNA"/>
</dbReference>
<dbReference type="AlphaFoldDB" id="A0A4R3W0N2"/>
<accession>A0A4R3W0N2</accession>
<dbReference type="OrthoDB" id="785205at2"/>
<sequence>MKAGDRGTGSAYNEYSGTLRIDNLHLIGSAPTSNTSFVVNKLHYFLFHVDRPEITKQGIIQDAENPSLELELPTGDYKVFFVWNSSEEELILPNTASSANELYTVTIFSNRHAEIYGYMGDLEVNSNMTSNIVLQRLYSQVKIEFTDAWDLSHI</sequence>
<reference evidence="1 2" key="1">
    <citation type="submission" date="2019-03" db="EMBL/GenBank/DDBJ databases">
        <title>Genomic Encyclopedia of Type Strains, Phase IV (KMG-IV): sequencing the most valuable type-strain genomes for metagenomic binning, comparative biology and taxonomic classification.</title>
        <authorList>
            <person name="Goeker M."/>
        </authorList>
    </citation>
    <scope>NUCLEOTIDE SEQUENCE [LARGE SCALE GENOMIC DNA]</scope>
    <source>
        <strain evidence="1 2">DSM 22362</strain>
    </source>
</reference>
<evidence type="ECO:0008006" key="3">
    <source>
        <dbReference type="Google" id="ProtNLM"/>
    </source>
</evidence>
<dbReference type="RefSeq" id="WP_132775861.1">
    <property type="nucleotide sequence ID" value="NZ_SMBZ01000001.1"/>
</dbReference>
<evidence type="ECO:0000313" key="2">
    <source>
        <dbReference type="Proteomes" id="UP000295197"/>
    </source>
</evidence>
<keyword evidence="2" id="KW-1185">Reference proteome</keyword>
<dbReference type="Proteomes" id="UP000295197">
    <property type="component" value="Unassembled WGS sequence"/>
</dbReference>
<gene>
    <name evidence="1" type="ORF">EDC17_100193</name>
</gene>
<name>A0A4R3W0N2_9SPHI</name>
<evidence type="ECO:0000313" key="1">
    <source>
        <dbReference type="EMBL" id="TCV20750.1"/>
    </source>
</evidence>
<protein>
    <recommendedName>
        <fullName evidence="3">Fimbrillin-A associated anchor protein Mfa1/Mfa2</fullName>
    </recommendedName>
</protein>
<organism evidence="1 2">
    <name type="scientific">Sphingobacterium alimentarium</name>
    <dbReference type="NCBI Taxonomy" id="797292"/>
    <lineage>
        <taxon>Bacteria</taxon>
        <taxon>Pseudomonadati</taxon>
        <taxon>Bacteroidota</taxon>
        <taxon>Sphingobacteriia</taxon>
        <taxon>Sphingobacteriales</taxon>
        <taxon>Sphingobacteriaceae</taxon>
        <taxon>Sphingobacterium</taxon>
    </lineage>
</organism>
<proteinExistence type="predicted"/>
<comment type="caution">
    <text evidence="1">The sequence shown here is derived from an EMBL/GenBank/DDBJ whole genome shotgun (WGS) entry which is preliminary data.</text>
</comment>